<protein>
    <submittedName>
        <fullName evidence="8">LLM class flavin-dependent oxidoreductase</fullName>
    </submittedName>
    <submittedName>
        <fullName evidence="9">Nitrilotriacetate monooxygenase</fullName>
    </submittedName>
</protein>
<name>A0A2A3K0E9_9RHOB</name>
<comment type="caution">
    <text evidence="9">The sequence shown here is derived from an EMBL/GenBank/DDBJ whole genome shotgun (WGS) entry which is preliminary data.</text>
</comment>
<dbReference type="PIRSF" id="PIRSF000337">
    <property type="entry name" value="NTA_MOA"/>
    <property type="match status" value="1"/>
</dbReference>
<accession>A0A2A3K0E9</accession>
<dbReference type="NCBIfam" id="TIGR03860">
    <property type="entry name" value="FMN_nitrolo"/>
    <property type="match status" value="1"/>
</dbReference>
<evidence type="ECO:0000256" key="1">
    <source>
        <dbReference type="ARBA" id="ARBA00022630"/>
    </source>
</evidence>
<feature type="binding site" evidence="6">
    <location>
        <position position="233"/>
    </location>
    <ligand>
        <name>FMN</name>
        <dbReference type="ChEBI" id="CHEBI:58210"/>
    </ligand>
</feature>
<evidence type="ECO:0000256" key="3">
    <source>
        <dbReference type="ARBA" id="ARBA00023002"/>
    </source>
</evidence>
<evidence type="ECO:0000256" key="4">
    <source>
        <dbReference type="ARBA" id="ARBA00023033"/>
    </source>
</evidence>
<dbReference type="RefSeq" id="WP_095880670.1">
    <property type="nucleotide sequence ID" value="NZ_NTHN02000071.1"/>
</dbReference>
<sequence length="461" mass="50591">MTTQTLSPNKVRGRQIRLGAFLPGGGQHVAAWRHPDHPADGATSFEVHRQLALTAERGLFDAYFLADGLAVSFGGATEGGSARIAGFEPVTLFSALAPLTTHLGFIATASTTYEEPYNTARKFASLDLISGGRAGWNVVTTATEAAAQNFNLDQQLPHATRYERAREHVGVVKALWESFEDDAFLRHKESGVFYDRSKVHATDHVGAHFKVKGPLNVPRSPQGHPVIVQAGQSEDGRSLAAETAEVIFTAHQHLDTAQAFYRDIKTRAIVAGRDPDHLLIMPGVSPFIGRTEAEAREKYEQLTSYILEKDGIALLNALTGGTLDLAGFDLDGPLPPAPPTEGMKSRQALIRQIADENRFTIRELYQWVASARGHYTVIGTPEQVADMLQEWFEKEAADGFNILPPWFLTALDDFVDLVVPELQRRGLFRTRYEGRTLRENLGLPFPIHPRSLAAPGVQAAE</sequence>
<evidence type="ECO:0000256" key="5">
    <source>
        <dbReference type="ARBA" id="ARBA00033748"/>
    </source>
</evidence>
<dbReference type="EMBL" id="NTHN01000018">
    <property type="protein sequence ID" value="PBD20893.1"/>
    <property type="molecule type" value="Genomic_DNA"/>
</dbReference>
<feature type="domain" description="Luciferase-like" evidence="7">
    <location>
        <begin position="29"/>
        <end position="393"/>
    </location>
</feature>
<dbReference type="CDD" id="cd01095">
    <property type="entry name" value="Nitrilotriacetate_monoxgenase"/>
    <property type="match status" value="1"/>
</dbReference>
<dbReference type="PANTHER" id="PTHR30011">
    <property type="entry name" value="ALKANESULFONATE MONOOXYGENASE-RELATED"/>
    <property type="match status" value="1"/>
</dbReference>
<dbReference type="Gene3D" id="3.20.20.30">
    <property type="entry name" value="Luciferase-like domain"/>
    <property type="match status" value="1"/>
</dbReference>
<dbReference type="InterPro" id="IPR036661">
    <property type="entry name" value="Luciferase-like_sf"/>
</dbReference>
<keyword evidence="4 9" id="KW-0503">Monooxygenase</keyword>
<keyword evidence="3" id="KW-0560">Oxidoreductase</keyword>
<reference evidence="8" key="3">
    <citation type="submission" date="2024-05" db="EMBL/GenBank/DDBJ databases">
        <title>Yangia mangrovi SAOS 153D genome.</title>
        <authorList>
            <person name="Verma A."/>
            <person name="Pal Y."/>
            <person name="Sundharam S."/>
            <person name="Bisht B."/>
            <person name="Srinivasan K."/>
        </authorList>
    </citation>
    <scope>NUCLEOTIDE SEQUENCE</scope>
    <source>
        <strain evidence="8">SAOS 153D</strain>
    </source>
</reference>
<feature type="binding site" evidence="6">
    <location>
        <position position="108"/>
    </location>
    <ligand>
        <name>FMN</name>
        <dbReference type="ChEBI" id="CHEBI:58210"/>
    </ligand>
</feature>
<keyword evidence="1 6" id="KW-0285">Flavoprotein</keyword>
<keyword evidence="10" id="KW-1185">Reference proteome</keyword>
<keyword evidence="2 6" id="KW-0288">FMN</keyword>
<reference evidence="9" key="1">
    <citation type="submission" date="2017-09" db="EMBL/GenBank/DDBJ databases">
        <title>Yangia sp. SAOS 153D whole genome sequencing.</title>
        <authorList>
            <person name="Verma A."/>
            <person name="Krishnamurthi S."/>
        </authorList>
    </citation>
    <scope>NUCLEOTIDE SEQUENCE [LARGE SCALE GENOMIC DNA]</scope>
    <source>
        <strain evidence="9">SAOS 153D</strain>
    </source>
</reference>
<dbReference type="AlphaFoldDB" id="A0A2A3K0E9"/>
<dbReference type="GO" id="GO:0016705">
    <property type="term" value="F:oxidoreductase activity, acting on paired donors, with incorporation or reduction of molecular oxygen"/>
    <property type="evidence" value="ECO:0007669"/>
    <property type="project" value="InterPro"/>
</dbReference>
<dbReference type="InterPro" id="IPR051260">
    <property type="entry name" value="Diverse_substr_monoxygenases"/>
</dbReference>
<evidence type="ECO:0000313" key="9">
    <source>
        <dbReference type="EMBL" id="PBD20893.1"/>
    </source>
</evidence>
<feature type="binding site" evidence="6">
    <location>
        <position position="67"/>
    </location>
    <ligand>
        <name>FMN</name>
        <dbReference type="ChEBI" id="CHEBI:58210"/>
    </ligand>
</feature>
<dbReference type="PANTHER" id="PTHR30011:SF16">
    <property type="entry name" value="C2H2 FINGER DOMAIN TRANSCRIPTION FACTOR (EUROFUNG)-RELATED"/>
    <property type="match status" value="1"/>
</dbReference>
<dbReference type="SUPFAM" id="SSF51679">
    <property type="entry name" value="Bacterial luciferase-like"/>
    <property type="match status" value="1"/>
</dbReference>
<dbReference type="EMBL" id="NTHN02000071">
    <property type="protein sequence ID" value="MCT4373146.1"/>
    <property type="molecule type" value="Genomic_DNA"/>
</dbReference>
<dbReference type="Pfam" id="PF00296">
    <property type="entry name" value="Bac_luciferase"/>
    <property type="match status" value="1"/>
</dbReference>
<evidence type="ECO:0000256" key="6">
    <source>
        <dbReference type="PIRSR" id="PIRSR000337-1"/>
    </source>
</evidence>
<dbReference type="InterPro" id="IPR016215">
    <property type="entry name" value="NTA_MOA"/>
</dbReference>
<gene>
    <name evidence="9" type="ORF">CLG85_01575</name>
    <name evidence="8" type="ORF">CLG85_023765</name>
</gene>
<organism evidence="9">
    <name type="scientific">Alloyangia mangrovi</name>
    <dbReference type="NCBI Taxonomy" id="1779329"/>
    <lineage>
        <taxon>Bacteria</taxon>
        <taxon>Pseudomonadati</taxon>
        <taxon>Pseudomonadota</taxon>
        <taxon>Alphaproteobacteria</taxon>
        <taxon>Rhodobacterales</taxon>
        <taxon>Roseobacteraceae</taxon>
        <taxon>Alloyangia</taxon>
    </lineage>
</organism>
<evidence type="ECO:0000256" key="2">
    <source>
        <dbReference type="ARBA" id="ARBA00022643"/>
    </source>
</evidence>
<dbReference type="InterPro" id="IPR011251">
    <property type="entry name" value="Luciferase-like_dom"/>
</dbReference>
<evidence type="ECO:0000313" key="8">
    <source>
        <dbReference type="EMBL" id="MCT4373146.1"/>
    </source>
</evidence>
<evidence type="ECO:0000313" key="10">
    <source>
        <dbReference type="Proteomes" id="UP000217448"/>
    </source>
</evidence>
<dbReference type="Proteomes" id="UP000217448">
    <property type="component" value="Unassembled WGS sequence"/>
</dbReference>
<evidence type="ECO:0000259" key="7">
    <source>
        <dbReference type="Pfam" id="PF00296"/>
    </source>
</evidence>
<reference evidence="10" key="2">
    <citation type="submission" date="2023-07" db="EMBL/GenBank/DDBJ databases">
        <title>Yangia mangrovi SAOS 153D genome.</title>
        <authorList>
            <person name="Verma A."/>
            <person name="Pal Y."/>
            <person name="Sundharam S."/>
            <person name="Bisht B."/>
            <person name="Srinivasan K."/>
        </authorList>
    </citation>
    <scope>NUCLEOTIDE SEQUENCE [LARGE SCALE GENOMIC DNA]</scope>
    <source>
        <strain evidence="10">SAOS 153D</strain>
    </source>
</reference>
<proteinExistence type="inferred from homology"/>
<dbReference type="GO" id="GO:0004497">
    <property type="term" value="F:monooxygenase activity"/>
    <property type="evidence" value="ECO:0007669"/>
    <property type="project" value="UniProtKB-KW"/>
</dbReference>
<comment type="similarity">
    <text evidence="5">Belongs to the NtaA/SnaA/DszA monooxygenase family.</text>
</comment>
<dbReference type="OrthoDB" id="9779442at2"/>
<feature type="binding site" evidence="6">
    <location>
        <position position="158"/>
    </location>
    <ligand>
        <name>FMN</name>
        <dbReference type="ChEBI" id="CHEBI:58210"/>
    </ligand>
</feature>
<feature type="binding site" evidence="6">
    <location>
        <position position="162"/>
    </location>
    <ligand>
        <name>FMN</name>
        <dbReference type="ChEBI" id="CHEBI:58210"/>
    </ligand>
</feature>